<keyword evidence="5" id="KW-1185">Reference proteome</keyword>
<protein>
    <recommendedName>
        <fullName evidence="3">N-acetyltransferase domain-containing protein</fullName>
    </recommendedName>
</protein>
<gene>
    <name evidence="4" type="ORF">HJC23_003860</name>
</gene>
<proteinExistence type="predicted"/>
<keyword evidence="1" id="KW-0808">Transferase</keyword>
<dbReference type="PROSITE" id="PS51186">
    <property type="entry name" value="GNAT"/>
    <property type="match status" value="1"/>
</dbReference>
<dbReference type="EMBL" id="JABMIG020000092">
    <property type="protein sequence ID" value="KAL3793350.1"/>
    <property type="molecule type" value="Genomic_DNA"/>
</dbReference>
<reference evidence="4 5" key="1">
    <citation type="journal article" date="2020" name="G3 (Bethesda)">
        <title>Improved Reference Genome for Cyclotella cryptica CCMP332, a Model for Cell Wall Morphogenesis, Salinity Adaptation, and Lipid Production in Diatoms (Bacillariophyta).</title>
        <authorList>
            <person name="Roberts W.R."/>
            <person name="Downey K.M."/>
            <person name="Ruck E.C."/>
            <person name="Traller J.C."/>
            <person name="Alverson A.J."/>
        </authorList>
    </citation>
    <scope>NUCLEOTIDE SEQUENCE [LARGE SCALE GENOMIC DNA]</scope>
    <source>
        <strain evidence="4 5">CCMP332</strain>
    </source>
</reference>
<dbReference type="InterPro" id="IPR000182">
    <property type="entry name" value="GNAT_dom"/>
</dbReference>
<dbReference type="PANTHER" id="PTHR42919:SF8">
    <property type="entry name" value="N-ALPHA-ACETYLTRANSFERASE 50"/>
    <property type="match status" value="1"/>
</dbReference>
<comment type="caution">
    <text evidence="4">The sequence shown here is derived from an EMBL/GenBank/DDBJ whole genome shotgun (WGS) entry which is preliminary data.</text>
</comment>
<dbReference type="Proteomes" id="UP001516023">
    <property type="component" value="Unassembled WGS sequence"/>
</dbReference>
<feature type="domain" description="N-acetyltransferase" evidence="3">
    <location>
        <begin position="195"/>
        <end position="358"/>
    </location>
</feature>
<name>A0ABD3Q525_9STRA</name>
<sequence length="391" mass="44186">MSCKYNNKIASSQQATLRFTIVLCLLSLLVTCAAFSNSLHNLLTTTSSHDSAKHKKRQCSAPSRMNDMQRNACTYYSRMRLNAVRDNILEGLLSKFKGNETDHQFNTDNPSTSSSRVPFVIQKIGRGNKSEIDELTRLCIDVFFNDQIDDESDTSRRVPPWKAMQLAYLRSSQSGDILARNAFKQDQKVDIIVARRVYSVPADSADGVGKNPKYVKENDYIFNEDQLSNNEGSQTKLILGDIIGYCEVIEKNFGLGGKFRSGKPRPYLANLSVSKKSRQSGVGSELLNACEEVVQEWKAGHTAIVLQVEEDNTDAIRFYKKRGWEFVYADPTCRRYDTSGFFLKESRITKYAMVKRMNSIDNGDKHISTGQGRVTRATPVQKLKSLWFVSQ</sequence>
<evidence type="ECO:0000259" key="3">
    <source>
        <dbReference type="PROSITE" id="PS51186"/>
    </source>
</evidence>
<dbReference type="GO" id="GO:0016746">
    <property type="term" value="F:acyltransferase activity"/>
    <property type="evidence" value="ECO:0007669"/>
    <property type="project" value="UniProtKB-KW"/>
</dbReference>
<accession>A0ABD3Q525</accession>
<dbReference type="Gene3D" id="3.40.630.30">
    <property type="match status" value="1"/>
</dbReference>
<organism evidence="4 5">
    <name type="scientific">Cyclotella cryptica</name>
    <dbReference type="NCBI Taxonomy" id="29204"/>
    <lineage>
        <taxon>Eukaryota</taxon>
        <taxon>Sar</taxon>
        <taxon>Stramenopiles</taxon>
        <taxon>Ochrophyta</taxon>
        <taxon>Bacillariophyta</taxon>
        <taxon>Coscinodiscophyceae</taxon>
        <taxon>Thalassiosirophycidae</taxon>
        <taxon>Stephanodiscales</taxon>
        <taxon>Stephanodiscaceae</taxon>
        <taxon>Cyclotella</taxon>
    </lineage>
</organism>
<evidence type="ECO:0000313" key="5">
    <source>
        <dbReference type="Proteomes" id="UP001516023"/>
    </source>
</evidence>
<dbReference type="InterPro" id="IPR016181">
    <property type="entry name" value="Acyl_CoA_acyltransferase"/>
</dbReference>
<dbReference type="PANTHER" id="PTHR42919">
    <property type="entry name" value="N-ALPHA-ACETYLTRANSFERASE"/>
    <property type="match status" value="1"/>
</dbReference>
<dbReference type="SUPFAM" id="SSF55729">
    <property type="entry name" value="Acyl-CoA N-acyltransferases (Nat)"/>
    <property type="match status" value="1"/>
</dbReference>
<evidence type="ECO:0000256" key="1">
    <source>
        <dbReference type="ARBA" id="ARBA00022679"/>
    </source>
</evidence>
<dbReference type="AlphaFoldDB" id="A0ABD3Q525"/>
<dbReference type="CDD" id="cd04301">
    <property type="entry name" value="NAT_SF"/>
    <property type="match status" value="1"/>
</dbReference>
<keyword evidence="2" id="KW-0012">Acyltransferase</keyword>
<dbReference type="InterPro" id="IPR051556">
    <property type="entry name" value="N-term/lysine_N-AcTrnsfr"/>
</dbReference>
<evidence type="ECO:0000313" key="4">
    <source>
        <dbReference type="EMBL" id="KAL3793350.1"/>
    </source>
</evidence>
<evidence type="ECO:0000256" key="2">
    <source>
        <dbReference type="ARBA" id="ARBA00023315"/>
    </source>
</evidence>
<dbReference type="Pfam" id="PF00583">
    <property type="entry name" value="Acetyltransf_1"/>
    <property type="match status" value="1"/>
</dbReference>